<dbReference type="InterPro" id="IPR036770">
    <property type="entry name" value="Ankyrin_rpt-contain_sf"/>
</dbReference>
<dbReference type="SMART" id="SM00248">
    <property type="entry name" value="ANK"/>
    <property type="match status" value="2"/>
</dbReference>
<organism evidence="2 3">
    <name type="scientific">Setomelanomma holmii</name>
    <dbReference type="NCBI Taxonomy" id="210430"/>
    <lineage>
        <taxon>Eukaryota</taxon>
        <taxon>Fungi</taxon>
        <taxon>Dikarya</taxon>
        <taxon>Ascomycota</taxon>
        <taxon>Pezizomycotina</taxon>
        <taxon>Dothideomycetes</taxon>
        <taxon>Pleosporomycetidae</taxon>
        <taxon>Pleosporales</taxon>
        <taxon>Pleosporineae</taxon>
        <taxon>Phaeosphaeriaceae</taxon>
        <taxon>Setomelanomma</taxon>
    </lineage>
</organism>
<feature type="non-terminal residue" evidence="2">
    <location>
        <position position="115"/>
    </location>
</feature>
<name>A0A9P4HDP1_9PLEO</name>
<dbReference type="Gene3D" id="1.25.40.20">
    <property type="entry name" value="Ankyrin repeat-containing domain"/>
    <property type="match status" value="1"/>
</dbReference>
<dbReference type="PROSITE" id="PS50088">
    <property type="entry name" value="ANK_REPEAT"/>
    <property type="match status" value="2"/>
</dbReference>
<evidence type="ECO:0000313" key="3">
    <source>
        <dbReference type="Proteomes" id="UP000799777"/>
    </source>
</evidence>
<dbReference type="SUPFAM" id="SSF48403">
    <property type="entry name" value="Ankyrin repeat"/>
    <property type="match status" value="1"/>
</dbReference>
<dbReference type="InterPro" id="IPR002110">
    <property type="entry name" value="Ankyrin_rpt"/>
</dbReference>
<evidence type="ECO:0000313" key="2">
    <source>
        <dbReference type="EMBL" id="KAF2031432.1"/>
    </source>
</evidence>
<dbReference type="EMBL" id="ML978181">
    <property type="protein sequence ID" value="KAF2031432.1"/>
    <property type="molecule type" value="Genomic_DNA"/>
</dbReference>
<dbReference type="AlphaFoldDB" id="A0A9P4HDP1"/>
<dbReference type="OrthoDB" id="4772757at2759"/>
<accession>A0A9P4HDP1</accession>
<dbReference type="Pfam" id="PF12796">
    <property type="entry name" value="Ank_2"/>
    <property type="match status" value="1"/>
</dbReference>
<sequence length="115" mass="13137">VLLDQFGLDWFNDSGMLQLAVKNHDFDAVKTLVEAGADVNEFVTDWQMDIREHRAAPLSALHMAVFAKSEKMIRYLAEHGAKLTRKDLYIPDPYNNLPKEYRVFTDLVVELGAVK</sequence>
<dbReference type="PROSITE" id="PS50297">
    <property type="entry name" value="ANK_REP_REGION"/>
    <property type="match status" value="1"/>
</dbReference>
<protein>
    <recommendedName>
        <fullName evidence="4">Ankyrin repeat domain-containing protein</fullName>
    </recommendedName>
</protein>
<evidence type="ECO:0000256" key="1">
    <source>
        <dbReference type="PROSITE-ProRule" id="PRU00023"/>
    </source>
</evidence>
<dbReference type="Proteomes" id="UP000799777">
    <property type="component" value="Unassembled WGS sequence"/>
</dbReference>
<evidence type="ECO:0008006" key="4">
    <source>
        <dbReference type="Google" id="ProtNLM"/>
    </source>
</evidence>
<feature type="repeat" description="ANK" evidence="1">
    <location>
        <begin position="56"/>
        <end position="88"/>
    </location>
</feature>
<comment type="caution">
    <text evidence="2">The sequence shown here is derived from an EMBL/GenBank/DDBJ whole genome shotgun (WGS) entry which is preliminary data.</text>
</comment>
<gene>
    <name evidence="2" type="ORF">EK21DRAFT_32017</name>
</gene>
<reference evidence="2" key="1">
    <citation type="journal article" date="2020" name="Stud. Mycol.">
        <title>101 Dothideomycetes genomes: a test case for predicting lifestyles and emergence of pathogens.</title>
        <authorList>
            <person name="Haridas S."/>
            <person name="Albert R."/>
            <person name="Binder M."/>
            <person name="Bloem J."/>
            <person name="Labutti K."/>
            <person name="Salamov A."/>
            <person name="Andreopoulos B."/>
            <person name="Baker S."/>
            <person name="Barry K."/>
            <person name="Bills G."/>
            <person name="Bluhm B."/>
            <person name="Cannon C."/>
            <person name="Castanera R."/>
            <person name="Culley D."/>
            <person name="Daum C."/>
            <person name="Ezra D."/>
            <person name="Gonzalez J."/>
            <person name="Henrissat B."/>
            <person name="Kuo A."/>
            <person name="Liang C."/>
            <person name="Lipzen A."/>
            <person name="Lutzoni F."/>
            <person name="Magnuson J."/>
            <person name="Mondo S."/>
            <person name="Nolan M."/>
            <person name="Ohm R."/>
            <person name="Pangilinan J."/>
            <person name="Park H.-J."/>
            <person name="Ramirez L."/>
            <person name="Alfaro M."/>
            <person name="Sun H."/>
            <person name="Tritt A."/>
            <person name="Yoshinaga Y."/>
            <person name="Zwiers L.-H."/>
            <person name="Turgeon B."/>
            <person name="Goodwin S."/>
            <person name="Spatafora J."/>
            <person name="Crous P."/>
            <person name="Grigoriev I."/>
        </authorList>
    </citation>
    <scope>NUCLEOTIDE SEQUENCE</scope>
    <source>
        <strain evidence="2">CBS 110217</strain>
    </source>
</reference>
<keyword evidence="3" id="KW-1185">Reference proteome</keyword>
<keyword evidence="1" id="KW-0040">ANK repeat</keyword>
<proteinExistence type="predicted"/>
<feature type="non-terminal residue" evidence="2">
    <location>
        <position position="1"/>
    </location>
</feature>
<feature type="repeat" description="ANK" evidence="1">
    <location>
        <begin position="12"/>
        <end position="40"/>
    </location>
</feature>